<protein>
    <submittedName>
        <fullName evidence="2">Uncharacterized protein</fullName>
    </submittedName>
</protein>
<dbReference type="RefSeq" id="WP_238278638.1">
    <property type="nucleotide sequence ID" value="NZ_BPQR01000085.1"/>
</dbReference>
<evidence type="ECO:0000256" key="1">
    <source>
        <dbReference type="SAM" id="MobiDB-lite"/>
    </source>
</evidence>
<evidence type="ECO:0000313" key="2">
    <source>
        <dbReference type="EMBL" id="GJE08705.1"/>
    </source>
</evidence>
<proteinExistence type="predicted"/>
<reference evidence="2" key="2">
    <citation type="submission" date="2021-08" db="EMBL/GenBank/DDBJ databases">
        <authorList>
            <person name="Tani A."/>
            <person name="Ola A."/>
            <person name="Ogura Y."/>
            <person name="Katsura K."/>
            <person name="Hayashi T."/>
        </authorList>
    </citation>
    <scope>NUCLEOTIDE SEQUENCE</scope>
    <source>
        <strain evidence="2">LMG 23639</strain>
    </source>
</reference>
<dbReference type="Proteomes" id="UP001055102">
    <property type="component" value="Unassembled WGS sequence"/>
</dbReference>
<reference evidence="2" key="1">
    <citation type="journal article" date="2021" name="Front. Microbiol.">
        <title>Comprehensive Comparative Genomics and Phenotyping of Methylobacterium Species.</title>
        <authorList>
            <person name="Alessa O."/>
            <person name="Ogura Y."/>
            <person name="Fujitani Y."/>
            <person name="Takami H."/>
            <person name="Hayashi T."/>
            <person name="Sahin N."/>
            <person name="Tani A."/>
        </authorList>
    </citation>
    <scope>NUCLEOTIDE SEQUENCE</scope>
    <source>
        <strain evidence="2">LMG 23639</strain>
    </source>
</reference>
<organism evidence="2 3">
    <name type="scientific">Methylobacterium jeotgali</name>
    <dbReference type="NCBI Taxonomy" id="381630"/>
    <lineage>
        <taxon>Bacteria</taxon>
        <taxon>Pseudomonadati</taxon>
        <taxon>Pseudomonadota</taxon>
        <taxon>Alphaproteobacteria</taxon>
        <taxon>Hyphomicrobiales</taxon>
        <taxon>Methylobacteriaceae</taxon>
        <taxon>Methylobacterium</taxon>
    </lineage>
</organism>
<gene>
    <name evidence="2" type="ORF">AOPFMNJM_4048</name>
</gene>
<sequence>MRRLSIVAVVALVGLAGTAEAKGRRSFGGIWTATPPLTLRTGPSPAGLNGPVPVAATPGAIELLPRRASADPAPESRPAPAVAKPEAPWCASGRITGSGAGFCEIN</sequence>
<comment type="caution">
    <text evidence="2">The sequence shown here is derived from an EMBL/GenBank/DDBJ whole genome shotgun (WGS) entry which is preliminary data.</text>
</comment>
<accession>A0ABQ4T370</accession>
<evidence type="ECO:0000313" key="3">
    <source>
        <dbReference type="Proteomes" id="UP001055102"/>
    </source>
</evidence>
<dbReference type="EMBL" id="BPQR01000085">
    <property type="protein sequence ID" value="GJE08705.1"/>
    <property type="molecule type" value="Genomic_DNA"/>
</dbReference>
<name>A0ABQ4T370_9HYPH</name>
<keyword evidence="3" id="KW-1185">Reference proteome</keyword>
<feature type="region of interest" description="Disordered" evidence="1">
    <location>
        <begin position="68"/>
        <end position="87"/>
    </location>
</feature>